<evidence type="ECO:0000313" key="9">
    <source>
        <dbReference type="Proteomes" id="UP001597011"/>
    </source>
</evidence>
<organism evidence="8 9">
    <name type="scientific">Mariniflexile aquimaris</name>
    <dbReference type="NCBI Taxonomy" id="881009"/>
    <lineage>
        <taxon>Bacteria</taxon>
        <taxon>Pseudomonadati</taxon>
        <taxon>Bacteroidota</taxon>
        <taxon>Flavobacteriia</taxon>
        <taxon>Flavobacteriales</taxon>
        <taxon>Flavobacteriaceae</taxon>
        <taxon>Mariniflexile</taxon>
    </lineage>
</organism>
<dbReference type="InterPro" id="IPR008929">
    <property type="entry name" value="Chondroitin_lyas"/>
</dbReference>
<evidence type="ECO:0000259" key="7">
    <source>
        <dbReference type="Pfam" id="PF16889"/>
    </source>
</evidence>
<dbReference type="Pfam" id="PF07940">
    <property type="entry name" value="Hepar_II_III_C"/>
    <property type="match status" value="1"/>
</dbReference>
<dbReference type="Proteomes" id="UP001597011">
    <property type="component" value="Unassembled WGS sequence"/>
</dbReference>
<dbReference type="RefSeq" id="WP_379940407.1">
    <property type="nucleotide sequence ID" value="NZ_JBHTIB010000008.1"/>
</dbReference>
<feature type="chain" id="PRO_5045143070" evidence="5">
    <location>
        <begin position="22"/>
        <end position="747"/>
    </location>
</feature>
<dbReference type="InterPro" id="IPR031680">
    <property type="entry name" value="Hepar_II_III_N"/>
</dbReference>
<reference evidence="9" key="1">
    <citation type="journal article" date="2019" name="Int. J. Syst. Evol. Microbiol.">
        <title>The Global Catalogue of Microorganisms (GCM) 10K type strain sequencing project: providing services to taxonomists for standard genome sequencing and annotation.</title>
        <authorList>
            <consortium name="The Broad Institute Genomics Platform"/>
            <consortium name="The Broad Institute Genome Sequencing Center for Infectious Disease"/>
            <person name="Wu L."/>
            <person name="Ma J."/>
        </authorList>
    </citation>
    <scope>NUCLEOTIDE SEQUENCE [LARGE SCALE GENOMIC DNA]</scope>
    <source>
        <strain evidence="9">CCUG 60529</strain>
    </source>
</reference>
<evidence type="ECO:0000256" key="3">
    <source>
        <dbReference type="ARBA" id="ARBA00022764"/>
    </source>
</evidence>
<dbReference type="PROSITE" id="PS51257">
    <property type="entry name" value="PROKAR_LIPOPROTEIN"/>
    <property type="match status" value="1"/>
</dbReference>
<feature type="signal peptide" evidence="5">
    <location>
        <begin position="1"/>
        <end position="21"/>
    </location>
</feature>
<evidence type="ECO:0000256" key="1">
    <source>
        <dbReference type="ARBA" id="ARBA00004418"/>
    </source>
</evidence>
<evidence type="ECO:0000313" key="8">
    <source>
        <dbReference type="EMBL" id="MFD0835335.1"/>
    </source>
</evidence>
<dbReference type="PANTHER" id="PTHR39210">
    <property type="entry name" value="HEPARIN-SULFATE LYASE"/>
    <property type="match status" value="1"/>
</dbReference>
<evidence type="ECO:0000256" key="2">
    <source>
        <dbReference type="ARBA" id="ARBA00022729"/>
    </source>
</evidence>
<proteinExistence type="predicted"/>
<dbReference type="Gene3D" id="2.70.98.70">
    <property type="match status" value="1"/>
</dbReference>
<dbReference type="Gene3D" id="1.50.10.100">
    <property type="entry name" value="Chondroitin AC/alginate lyase"/>
    <property type="match status" value="1"/>
</dbReference>
<keyword evidence="3" id="KW-0574">Periplasm</keyword>
<accession>A0ABW3BQD0</accession>
<evidence type="ECO:0000259" key="6">
    <source>
        <dbReference type="Pfam" id="PF07940"/>
    </source>
</evidence>
<evidence type="ECO:0000256" key="5">
    <source>
        <dbReference type="SAM" id="SignalP"/>
    </source>
</evidence>
<dbReference type="InterPro" id="IPR012480">
    <property type="entry name" value="Hepar_II_III_C"/>
</dbReference>
<feature type="domain" description="Heparinase II/III-like C-terminal" evidence="6">
    <location>
        <begin position="408"/>
        <end position="586"/>
    </location>
</feature>
<comment type="caution">
    <text evidence="8">The sequence shown here is derived from an EMBL/GenBank/DDBJ whole genome shotgun (WGS) entry which is preliminary data.</text>
</comment>
<dbReference type="EMBL" id="JBHTIB010000008">
    <property type="protein sequence ID" value="MFD0835335.1"/>
    <property type="molecule type" value="Genomic_DNA"/>
</dbReference>
<keyword evidence="4" id="KW-0456">Lyase</keyword>
<protein>
    <submittedName>
        <fullName evidence="8">Heparinase II/III family protein</fullName>
    </submittedName>
</protein>
<dbReference type="PANTHER" id="PTHR39210:SF1">
    <property type="entry name" value="HEPARIN-SULFATE LYASE"/>
    <property type="match status" value="1"/>
</dbReference>
<sequence>MSYFKSILIIAFFAGCLSTYAQDVPAKAIIETNKLVEFLKPETKEALGGNSISNATLAEYFRNKFAERYFYNWKHFNARFKTYNSIYPEAKNNHTARGLDHLSKFADSTTWKLPFNYLNGEPVNAYALRHLARQHKMVDIAFYYEYQNKNADYLNYFKNQLKSLNAALLANKYETIEDGNGVYEAFRSGYRILNWLHIHNMFLGEKAYSDEDQLLTIATLLQHASNLYETNTDFVPGNHQTRGMSALAMLSILFQDFKDSDKWYALAMKQLEAHLDKEINDDGFQFERTVHYHMSDIDNYYFVYQLAKNSNINVNDFWENKLRSLFTTLTKIAYPDKSAPVLSDDTNAPWAEKNDISGALTLGYLLFEDPEMGYFANSFVEQKMFWYVSDTQLELLGNIATKQPEFSSLAFPTTGYYIMREGWDTTDNMMIISNGLDKYKPDHQHGDMLGIQAMANGQVILPNYQVRYSLKDYEFFKNSMVKNVALVDDELQGKGYAGNQGGSGFGKFKSLPQPKTIAWNSNKDVDVYIGSHDGFENIGVNYSRQVIYLKDDFWLVKDNFNANKPHTYKQIWQGHYSLESAPNLLRSTFNDGSGCDIYQLIAIDTVSTSGTRGKQWAVAAKNNKTDFSFITAIFPFEKFDESINQGKTTPDLKGWSVNNSKWKMTGNQATSLSKDNISAYFSVKTLELNKVKISFSKDADVLIKKEHNNITIQSLHTKELQITVLGVKEKGKVTLNPGKELIFTINQ</sequence>
<name>A0ABW3BQD0_9FLAO</name>
<comment type="subcellular location">
    <subcellularLocation>
        <location evidence="1">Periplasm</location>
    </subcellularLocation>
</comment>
<feature type="domain" description="Heparin-sulfate lyase N-terminal" evidence="7">
    <location>
        <begin position="55"/>
        <end position="347"/>
    </location>
</feature>
<evidence type="ECO:0000256" key="4">
    <source>
        <dbReference type="ARBA" id="ARBA00023239"/>
    </source>
</evidence>
<dbReference type="SUPFAM" id="SSF48230">
    <property type="entry name" value="Chondroitin AC/alginate lyase"/>
    <property type="match status" value="1"/>
</dbReference>
<keyword evidence="9" id="KW-1185">Reference proteome</keyword>
<keyword evidence="2 5" id="KW-0732">Signal</keyword>
<gene>
    <name evidence="8" type="ORF">ACFQ0I_06135</name>
</gene>
<dbReference type="Pfam" id="PF16889">
    <property type="entry name" value="Hepar_II_III_N"/>
    <property type="match status" value="1"/>
</dbReference>